<dbReference type="GO" id="GO:0005886">
    <property type="term" value="C:plasma membrane"/>
    <property type="evidence" value="ECO:0007669"/>
    <property type="project" value="TreeGrafter"/>
</dbReference>
<protein>
    <submittedName>
        <fullName evidence="2">Uncharacterized protein</fullName>
    </submittedName>
</protein>
<feature type="transmembrane region" description="Helical" evidence="1">
    <location>
        <begin position="42"/>
        <end position="60"/>
    </location>
</feature>
<dbReference type="PANTHER" id="PTHR23537:SF1">
    <property type="entry name" value="SUGAR TRANSPORTER"/>
    <property type="match status" value="1"/>
</dbReference>
<feature type="transmembrane region" description="Helical" evidence="1">
    <location>
        <begin position="100"/>
        <end position="120"/>
    </location>
</feature>
<organism evidence="2 3">
    <name type="scientific">Raoultella terrigena</name>
    <name type="common">Klebsiella terrigena</name>
    <dbReference type="NCBI Taxonomy" id="577"/>
    <lineage>
        <taxon>Bacteria</taxon>
        <taxon>Pseudomonadati</taxon>
        <taxon>Pseudomonadota</taxon>
        <taxon>Gammaproteobacteria</taxon>
        <taxon>Enterobacterales</taxon>
        <taxon>Enterobacteriaceae</taxon>
        <taxon>Klebsiella/Raoultella group</taxon>
        <taxon>Raoultella</taxon>
    </lineage>
</organism>
<feature type="transmembrane region" description="Helical" evidence="1">
    <location>
        <begin position="72"/>
        <end position="94"/>
    </location>
</feature>
<sequence length="204" mass="20995">MLAKARPGDAKWLNLASVLLTLAVSGGARLATLAAGHYCGQGAAGVLSAVTLIAASLWLLQHMKHHNGAPILYSGVGMGIFLSAEFISLAKSHALTSQQIWLICAASAALLFLLVLRLLLSPSDYLVDWKPTVSAQAAGAEGQRGEAWKLLIIYGLAGFGYIITATYLPLFLSGSLTDIDPGAAVGDVWPGGGSVLLCLAPAGA</sequence>
<reference evidence="2 3" key="1">
    <citation type="submission" date="2019-03" db="EMBL/GenBank/DDBJ databases">
        <authorList>
            <consortium name="Pathogen Informatics"/>
        </authorList>
    </citation>
    <scope>NUCLEOTIDE SEQUENCE [LARGE SCALE GENOMIC DNA]</scope>
    <source>
        <strain evidence="2 3">NCTC13038</strain>
    </source>
</reference>
<evidence type="ECO:0000256" key="1">
    <source>
        <dbReference type="SAM" id="Phobius"/>
    </source>
</evidence>
<evidence type="ECO:0000313" key="3">
    <source>
        <dbReference type="Proteomes" id="UP000332594"/>
    </source>
</evidence>
<dbReference type="PANTHER" id="PTHR23537">
    <property type="match status" value="1"/>
</dbReference>
<gene>
    <name evidence="2" type="ORF">NCTC13038_02803</name>
</gene>
<dbReference type="AlphaFoldDB" id="A0A485BI97"/>
<feature type="transmembrane region" description="Helical" evidence="1">
    <location>
        <begin position="151"/>
        <end position="172"/>
    </location>
</feature>
<name>A0A485BI97_RAOTE</name>
<dbReference type="InterPro" id="IPR010645">
    <property type="entry name" value="MFS_4"/>
</dbReference>
<accession>A0A485BI97</accession>
<proteinExistence type="predicted"/>
<keyword evidence="1" id="KW-0472">Membrane</keyword>
<keyword evidence="1" id="KW-1133">Transmembrane helix</keyword>
<dbReference type="Proteomes" id="UP000332594">
    <property type="component" value="Unassembled WGS sequence"/>
</dbReference>
<dbReference type="EMBL" id="CAADJG010000002">
    <property type="protein sequence ID" value="VFS72814.1"/>
    <property type="molecule type" value="Genomic_DNA"/>
</dbReference>
<feature type="transmembrane region" description="Helical" evidence="1">
    <location>
        <begin position="12"/>
        <end position="36"/>
    </location>
</feature>
<evidence type="ECO:0000313" key="2">
    <source>
        <dbReference type="EMBL" id="VFS72814.1"/>
    </source>
</evidence>
<keyword evidence="1" id="KW-0812">Transmembrane</keyword>
<dbReference type="Pfam" id="PF06779">
    <property type="entry name" value="MFS_4"/>
    <property type="match status" value="1"/>
</dbReference>